<feature type="modified residue" description="4-aspartylphosphate" evidence="17">
    <location>
        <position position="809"/>
    </location>
</feature>
<dbReference type="SMART" id="SM00091">
    <property type="entry name" value="PAS"/>
    <property type="match status" value="2"/>
</dbReference>
<dbReference type="InterPro" id="IPR000700">
    <property type="entry name" value="PAS-assoc_C"/>
</dbReference>
<keyword evidence="11 18" id="KW-1133">Transmembrane helix</keyword>
<dbReference type="PROSITE" id="PS50112">
    <property type="entry name" value="PAS"/>
    <property type="match status" value="2"/>
</dbReference>
<evidence type="ECO:0000256" key="17">
    <source>
        <dbReference type="PROSITE-ProRule" id="PRU00169"/>
    </source>
</evidence>
<dbReference type="NCBIfam" id="TIGR00229">
    <property type="entry name" value="sensory_box"/>
    <property type="match status" value="2"/>
</dbReference>
<dbReference type="Gene3D" id="1.10.287.130">
    <property type="match status" value="1"/>
</dbReference>
<dbReference type="EMBL" id="QJJS01000009">
    <property type="protein sequence ID" value="PXW95458.1"/>
    <property type="molecule type" value="Genomic_DNA"/>
</dbReference>
<dbReference type="GO" id="GO:0005524">
    <property type="term" value="F:ATP binding"/>
    <property type="evidence" value="ECO:0007669"/>
    <property type="project" value="UniProtKB-KW"/>
</dbReference>
<protein>
    <recommendedName>
        <fullName evidence="16">Virulence sensor protein BvgS</fullName>
        <ecNumber evidence="3">2.7.13.3</ecNumber>
    </recommendedName>
</protein>
<dbReference type="SMART" id="SM00387">
    <property type="entry name" value="HATPase_c"/>
    <property type="match status" value="1"/>
</dbReference>
<evidence type="ECO:0000256" key="1">
    <source>
        <dbReference type="ARBA" id="ARBA00000085"/>
    </source>
</evidence>
<comment type="catalytic activity">
    <reaction evidence="1">
        <text>ATP + protein L-histidine = ADP + protein N-phospho-L-histidine.</text>
        <dbReference type="EC" id="2.7.13.3"/>
    </reaction>
</comment>
<dbReference type="SUPFAM" id="SSF55785">
    <property type="entry name" value="PYP-like sensor domain (PAS domain)"/>
    <property type="match status" value="2"/>
</dbReference>
<dbReference type="InterPro" id="IPR011006">
    <property type="entry name" value="CheY-like_superfamily"/>
</dbReference>
<feature type="domain" description="Response regulatory" evidence="20">
    <location>
        <begin position="760"/>
        <end position="879"/>
    </location>
</feature>
<dbReference type="GO" id="GO:0016020">
    <property type="term" value="C:membrane"/>
    <property type="evidence" value="ECO:0007669"/>
    <property type="project" value="UniProtKB-SubCell"/>
</dbReference>
<evidence type="ECO:0000259" key="21">
    <source>
        <dbReference type="PROSITE" id="PS50112"/>
    </source>
</evidence>
<dbReference type="Gene3D" id="3.40.50.2300">
    <property type="match status" value="1"/>
</dbReference>
<dbReference type="Pfam" id="PF00989">
    <property type="entry name" value="PAS"/>
    <property type="match status" value="1"/>
</dbReference>
<dbReference type="InterPro" id="IPR000014">
    <property type="entry name" value="PAS"/>
</dbReference>
<dbReference type="InterPro" id="IPR013655">
    <property type="entry name" value="PAS_fold_3"/>
</dbReference>
<feature type="transmembrane region" description="Helical" evidence="18">
    <location>
        <begin position="233"/>
        <end position="256"/>
    </location>
</feature>
<dbReference type="GO" id="GO:0006355">
    <property type="term" value="P:regulation of DNA-templated transcription"/>
    <property type="evidence" value="ECO:0007669"/>
    <property type="project" value="InterPro"/>
</dbReference>
<reference evidence="24 25" key="1">
    <citation type="submission" date="2018-05" db="EMBL/GenBank/DDBJ databases">
        <title>Genomic Encyclopedia of Type Strains, Phase IV (KMG-IV): sequencing the most valuable type-strain genomes for metagenomic binning, comparative biology and taxonomic classification.</title>
        <authorList>
            <person name="Goeker M."/>
        </authorList>
    </citation>
    <scope>NUCLEOTIDE SEQUENCE [LARGE SCALE GENOMIC DNA]</scope>
    <source>
        <strain evidence="24 25">DSM 566</strain>
    </source>
</reference>
<name>A0A318GZ85_9BURK</name>
<dbReference type="InterPro" id="IPR004358">
    <property type="entry name" value="Sig_transdc_His_kin-like_C"/>
</dbReference>
<dbReference type="InterPro" id="IPR005330">
    <property type="entry name" value="MHYT_dom"/>
</dbReference>
<feature type="transmembrane region" description="Helical" evidence="18">
    <location>
        <begin position="95"/>
        <end position="113"/>
    </location>
</feature>
<sequence>MDLLASFFLLDRSSPDLLLDSTHDPWLVGLSVLMAVITSYVALSLSDRARETPNRQLRVAALAAGALSLGGGVWTMHFIGMLAFQFCNRVDYDPLWTLGSMLPSLGAAWEALRGLTRRRVSVRKLMLGGVWMGVGIGLMHYGGMAAVRSSAQLRYDPAWFVASLVVAVALSMLALFLHHALRRDLRLDHRVRTLLTAAILGGAISGMHYTAMGAARFIGFADAQARAPMHVELAVGVALIALVVSVTAVGLNAALVQRQLQRDRVRSEVRLQALVDTAVDGVVRMDGAGVIVAANHAAELIFGPAQSALVGQALAGLVPALAQQAEHFAGVIECCARRSDGQKMMLRLAIGHSDLDGERQSVAFVTDITEARRRQAEIEGVQAAIQRALVVVEFDLDGHILSANEAFLALTGHTTESLIGRHHRMLCLEPEAASDAYAEHWAALRRGEFRTGDFERVGRDGRHIWIHATYNPILDADGRPLRIVKFINDLTGRHAMEQDLRQAKGRAEQAAAAKSTFLANMSHEIRTPMNAIIGFSEVALEGRLDADARQHLQIIHRSARSLLGLLNDILDTAKLDHGAVELEQRDFSLRQLCGDVLATMRIGAERKGLLLSLEIDEAVPAFHRGDPLRLQQILLNLVGNAVKFTERGSVTLAARALDGGALELSVQDTGIGIAADRIERIFDPFAQADASMTRRFGGTGLGTTIARQLVELMGGGIGVTSTPGQGSRFWIQLPLAEGRPPARGSGTAMAVAAAALPPLRILAADDVPENLSLLELRLGAMGHTIEVARDGREALERLKAGGFDLALLDVQMPHLDGLQACRLFRDHEAAHASTRLPVIALTASASDDDRSLTGDAGMDGFVVKPIDWPVLLGEMARVLGVTVEPVDGAMPATADPATPPLPEAVDGPQMLARWGDAGLWSDQLRRFLATTLQAWAATAPDAAFAHRLRGACANFALVDLAAACTALEHEHTPDARAWQALHARLAALQVAMPAPVATPEPADAVPAWPGAAAATLIEALARGELPEAACGQVLEALPGPLRERLREALDGFDFDTARTLITRHAQEMA</sequence>
<dbReference type="CDD" id="cd00130">
    <property type="entry name" value="PAS"/>
    <property type="match status" value="1"/>
</dbReference>
<keyword evidence="13" id="KW-0843">Virulence</keyword>
<feature type="domain" description="PAC" evidence="22">
    <location>
        <begin position="450"/>
        <end position="502"/>
    </location>
</feature>
<evidence type="ECO:0000256" key="8">
    <source>
        <dbReference type="ARBA" id="ARBA00022741"/>
    </source>
</evidence>
<evidence type="ECO:0000256" key="6">
    <source>
        <dbReference type="ARBA" id="ARBA00022692"/>
    </source>
</evidence>
<dbReference type="SUPFAM" id="SSF55874">
    <property type="entry name" value="ATPase domain of HSP90 chaperone/DNA topoisomerase II/histidine kinase"/>
    <property type="match status" value="1"/>
</dbReference>
<dbReference type="PANTHER" id="PTHR43047">
    <property type="entry name" value="TWO-COMPONENT HISTIDINE PROTEIN KINASE"/>
    <property type="match status" value="1"/>
</dbReference>
<dbReference type="Pfam" id="PF02518">
    <property type="entry name" value="HATPase_c"/>
    <property type="match status" value="1"/>
</dbReference>
<dbReference type="InterPro" id="IPR001789">
    <property type="entry name" value="Sig_transdc_resp-reg_receiver"/>
</dbReference>
<feature type="domain" description="Histidine kinase" evidence="19">
    <location>
        <begin position="520"/>
        <end position="737"/>
    </location>
</feature>
<dbReference type="PROSITE" id="PS50110">
    <property type="entry name" value="RESPONSE_REGULATORY"/>
    <property type="match status" value="1"/>
</dbReference>
<evidence type="ECO:0000256" key="12">
    <source>
        <dbReference type="ARBA" id="ARBA00023012"/>
    </source>
</evidence>
<evidence type="ECO:0000259" key="20">
    <source>
        <dbReference type="PROSITE" id="PS50110"/>
    </source>
</evidence>
<organism evidence="24 25">
    <name type="scientific">Sphaerotilus hippei</name>
    <dbReference type="NCBI Taxonomy" id="744406"/>
    <lineage>
        <taxon>Bacteria</taxon>
        <taxon>Pseudomonadati</taxon>
        <taxon>Pseudomonadota</taxon>
        <taxon>Betaproteobacteria</taxon>
        <taxon>Burkholderiales</taxon>
        <taxon>Sphaerotilaceae</taxon>
        <taxon>Sphaerotilus</taxon>
    </lineage>
</organism>
<dbReference type="RefSeq" id="WP_110400899.1">
    <property type="nucleotide sequence ID" value="NZ_QJJS01000009.1"/>
</dbReference>
<feature type="domain" description="MHYT" evidence="23">
    <location>
        <begin position="23"/>
        <end position="218"/>
    </location>
</feature>
<dbReference type="InterPro" id="IPR036641">
    <property type="entry name" value="HPT_dom_sf"/>
</dbReference>
<evidence type="ECO:0000259" key="22">
    <source>
        <dbReference type="PROSITE" id="PS50113"/>
    </source>
</evidence>
<dbReference type="Pfam" id="PF00512">
    <property type="entry name" value="HisKA"/>
    <property type="match status" value="1"/>
</dbReference>
<evidence type="ECO:0000313" key="25">
    <source>
        <dbReference type="Proteomes" id="UP000247811"/>
    </source>
</evidence>
<feature type="transmembrane region" description="Helical" evidence="18">
    <location>
        <begin position="57"/>
        <end position="83"/>
    </location>
</feature>
<keyword evidence="4 17" id="KW-0597">Phosphoprotein</keyword>
<evidence type="ECO:0000259" key="19">
    <source>
        <dbReference type="PROSITE" id="PS50109"/>
    </source>
</evidence>
<dbReference type="Proteomes" id="UP000247811">
    <property type="component" value="Unassembled WGS sequence"/>
</dbReference>
<keyword evidence="9 24" id="KW-0418">Kinase</keyword>
<dbReference type="Pfam" id="PF08447">
    <property type="entry name" value="PAS_3"/>
    <property type="match status" value="1"/>
</dbReference>
<dbReference type="Gene3D" id="3.30.565.10">
    <property type="entry name" value="Histidine kinase-like ATPase, C-terminal domain"/>
    <property type="match status" value="1"/>
</dbReference>
<evidence type="ECO:0000256" key="9">
    <source>
        <dbReference type="ARBA" id="ARBA00022777"/>
    </source>
</evidence>
<keyword evidence="6 18" id="KW-0812">Transmembrane</keyword>
<gene>
    <name evidence="24" type="ORF">C7444_10926</name>
</gene>
<dbReference type="InterPro" id="IPR036890">
    <property type="entry name" value="HATPase_C_sf"/>
</dbReference>
<keyword evidence="8" id="KW-0547">Nucleotide-binding</keyword>
<evidence type="ECO:0000256" key="4">
    <source>
        <dbReference type="ARBA" id="ARBA00022553"/>
    </source>
</evidence>
<dbReference type="GO" id="GO:0000155">
    <property type="term" value="F:phosphorelay sensor kinase activity"/>
    <property type="evidence" value="ECO:0007669"/>
    <property type="project" value="InterPro"/>
</dbReference>
<dbReference type="Gene3D" id="3.30.450.20">
    <property type="entry name" value="PAS domain"/>
    <property type="match status" value="2"/>
</dbReference>
<evidence type="ECO:0000256" key="11">
    <source>
        <dbReference type="ARBA" id="ARBA00022989"/>
    </source>
</evidence>
<comment type="subcellular location">
    <subcellularLocation>
        <location evidence="2">Membrane</location>
    </subcellularLocation>
</comment>
<dbReference type="PROSITE" id="PS50113">
    <property type="entry name" value="PAC"/>
    <property type="match status" value="1"/>
</dbReference>
<dbReference type="InterPro" id="IPR036097">
    <property type="entry name" value="HisK_dim/P_sf"/>
</dbReference>
<dbReference type="EC" id="2.7.13.3" evidence="3"/>
<feature type="transmembrane region" description="Helical" evidence="18">
    <location>
        <begin position="125"/>
        <end position="147"/>
    </location>
</feature>
<comment type="caution">
    <text evidence="24">The sequence shown here is derived from an EMBL/GenBank/DDBJ whole genome shotgun (WGS) entry which is preliminary data.</text>
</comment>
<dbReference type="Pfam" id="PF03707">
    <property type="entry name" value="MHYT"/>
    <property type="match status" value="3"/>
</dbReference>
<feature type="domain" description="PAS" evidence="21">
    <location>
        <begin position="391"/>
        <end position="447"/>
    </location>
</feature>
<dbReference type="PRINTS" id="PR00344">
    <property type="entry name" value="BCTRLSENSOR"/>
</dbReference>
<dbReference type="OrthoDB" id="9810730at2"/>
<feature type="domain" description="PAS" evidence="21">
    <location>
        <begin position="267"/>
        <end position="314"/>
    </location>
</feature>
<evidence type="ECO:0000256" key="7">
    <source>
        <dbReference type="ARBA" id="ARBA00022729"/>
    </source>
</evidence>
<dbReference type="InterPro" id="IPR003661">
    <property type="entry name" value="HisK_dim/P_dom"/>
</dbReference>
<proteinExistence type="predicted"/>
<dbReference type="InterPro" id="IPR005467">
    <property type="entry name" value="His_kinase_dom"/>
</dbReference>
<dbReference type="CDD" id="cd00082">
    <property type="entry name" value="HisKA"/>
    <property type="match status" value="1"/>
</dbReference>
<dbReference type="CDD" id="cd16922">
    <property type="entry name" value="HATPase_EvgS-ArcB-TorS-like"/>
    <property type="match status" value="1"/>
</dbReference>
<dbReference type="InterPro" id="IPR035965">
    <property type="entry name" value="PAS-like_dom_sf"/>
</dbReference>
<evidence type="ECO:0000256" key="2">
    <source>
        <dbReference type="ARBA" id="ARBA00004370"/>
    </source>
</evidence>
<dbReference type="InterPro" id="IPR001610">
    <property type="entry name" value="PAC"/>
</dbReference>
<keyword evidence="5" id="KW-0808">Transferase</keyword>
<evidence type="ECO:0000256" key="5">
    <source>
        <dbReference type="ARBA" id="ARBA00022679"/>
    </source>
</evidence>
<dbReference type="InterPro" id="IPR013767">
    <property type="entry name" value="PAS_fold"/>
</dbReference>
<evidence type="ECO:0000259" key="23">
    <source>
        <dbReference type="PROSITE" id="PS50924"/>
    </source>
</evidence>
<feature type="transmembrane region" description="Helical" evidence="18">
    <location>
        <begin position="25"/>
        <end position="45"/>
    </location>
</feature>
<evidence type="ECO:0000256" key="16">
    <source>
        <dbReference type="ARBA" id="ARBA00070152"/>
    </source>
</evidence>
<evidence type="ECO:0000256" key="13">
    <source>
        <dbReference type="ARBA" id="ARBA00023026"/>
    </source>
</evidence>
<dbReference type="SMART" id="SM00086">
    <property type="entry name" value="PAC"/>
    <property type="match status" value="1"/>
</dbReference>
<evidence type="ECO:0000256" key="3">
    <source>
        <dbReference type="ARBA" id="ARBA00012438"/>
    </source>
</evidence>
<dbReference type="PROSITE" id="PS50924">
    <property type="entry name" value="MHYT"/>
    <property type="match status" value="1"/>
</dbReference>
<dbReference type="SMART" id="SM00388">
    <property type="entry name" value="HisKA"/>
    <property type="match status" value="1"/>
</dbReference>
<evidence type="ECO:0000256" key="15">
    <source>
        <dbReference type="ARBA" id="ARBA00058004"/>
    </source>
</evidence>
<keyword evidence="10" id="KW-0067">ATP-binding</keyword>
<dbReference type="SMART" id="SM00448">
    <property type="entry name" value="REC"/>
    <property type="match status" value="1"/>
</dbReference>
<evidence type="ECO:0000313" key="24">
    <source>
        <dbReference type="EMBL" id="PXW95458.1"/>
    </source>
</evidence>
<keyword evidence="7" id="KW-0732">Signal</keyword>
<dbReference type="SUPFAM" id="SSF47226">
    <property type="entry name" value="Histidine-containing phosphotransfer domain, HPT domain"/>
    <property type="match status" value="1"/>
</dbReference>
<dbReference type="Pfam" id="PF00072">
    <property type="entry name" value="Response_reg"/>
    <property type="match status" value="1"/>
</dbReference>
<accession>A0A318GZ85</accession>
<dbReference type="CDD" id="cd17546">
    <property type="entry name" value="REC_hyHK_CKI1_RcsC-like"/>
    <property type="match status" value="1"/>
</dbReference>
<evidence type="ECO:0000256" key="18">
    <source>
        <dbReference type="PROSITE-ProRule" id="PRU00244"/>
    </source>
</evidence>
<dbReference type="SUPFAM" id="SSF52172">
    <property type="entry name" value="CheY-like"/>
    <property type="match status" value="1"/>
</dbReference>
<keyword evidence="12" id="KW-0902">Two-component regulatory system</keyword>
<dbReference type="FunFam" id="1.10.287.130:FF:000004">
    <property type="entry name" value="Ethylene receptor 1"/>
    <property type="match status" value="1"/>
</dbReference>
<keyword evidence="14 18" id="KW-0472">Membrane</keyword>
<keyword evidence="25" id="KW-1185">Reference proteome</keyword>
<dbReference type="PANTHER" id="PTHR43047:SF64">
    <property type="entry name" value="HISTIDINE KINASE CONTAINING CHEY-HOMOLOGOUS RECEIVER DOMAIN AND PAS DOMAIN-RELATED"/>
    <property type="match status" value="1"/>
</dbReference>
<comment type="function">
    <text evidence="15">Member of the two-component regulatory system BvgS/BvgA. Phosphorylates BvgA via a four-step phosphorelay in response to environmental signals.</text>
</comment>
<dbReference type="FunFam" id="3.30.565.10:FF:000010">
    <property type="entry name" value="Sensor histidine kinase RcsC"/>
    <property type="match status" value="1"/>
</dbReference>
<feature type="transmembrane region" description="Helical" evidence="18">
    <location>
        <begin position="193"/>
        <end position="221"/>
    </location>
</feature>
<dbReference type="InterPro" id="IPR003594">
    <property type="entry name" value="HATPase_dom"/>
</dbReference>
<feature type="transmembrane region" description="Helical" evidence="18">
    <location>
        <begin position="159"/>
        <end position="181"/>
    </location>
</feature>
<dbReference type="PROSITE" id="PS50109">
    <property type="entry name" value="HIS_KIN"/>
    <property type="match status" value="1"/>
</dbReference>
<dbReference type="SUPFAM" id="SSF47384">
    <property type="entry name" value="Homodimeric domain of signal transducing histidine kinase"/>
    <property type="match status" value="1"/>
</dbReference>
<evidence type="ECO:0000256" key="14">
    <source>
        <dbReference type="ARBA" id="ARBA00023136"/>
    </source>
</evidence>
<evidence type="ECO:0000256" key="10">
    <source>
        <dbReference type="ARBA" id="ARBA00022840"/>
    </source>
</evidence>
<dbReference type="AlphaFoldDB" id="A0A318GZ85"/>